<accession>A0A267GFS8</accession>
<evidence type="ECO:0000256" key="11">
    <source>
        <dbReference type="ARBA" id="ARBA00022989"/>
    </source>
</evidence>
<dbReference type="InterPro" id="IPR006845">
    <property type="entry name" value="Pex_N"/>
</dbReference>
<keyword evidence="8 15" id="KW-0863">Zinc-finger</keyword>
<dbReference type="InterPro" id="IPR001841">
    <property type="entry name" value="Znf_RING"/>
</dbReference>
<dbReference type="GO" id="GO:0008270">
    <property type="term" value="F:zinc ion binding"/>
    <property type="evidence" value="ECO:0007669"/>
    <property type="project" value="UniProtKB-KW"/>
</dbReference>
<dbReference type="GO" id="GO:0016558">
    <property type="term" value="P:protein import into peroxisome matrix"/>
    <property type="evidence" value="ECO:0007669"/>
    <property type="project" value="InterPro"/>
</dbReference>
<evidence type="ECO:0000313" key="18">
    <source>
        <dbReference type="Proteomes" id="UP000215902"/>
    </source>
</evidence>
<organism evidence="17 18">
    <name type="scientific">Macrostomum lignano</name>
    <dbReference type="NCBI Taxonomy" id="282301"/>
    <lineage>
        <taxon>Eukaryota</taxon>
        <taxon>Metazoa</taxon>
        <taxon>Spiralia</taxon>
        <taxon>Lophotrochozoa</taxon>
        <taxon>Platyhelminthes</taxon>
        <taxon>Rhabditophora</taxon>
        <taxon>Macrostomorpha</taxon>
        <taxon>Macrostomida</taxon>
        <taxon>Macrostomidae</taxon>
        <taxon>Macrostomum</taxon>
    </lineage>
</organism>
<evidence type="ECO:0000256" key="6">
    <source>
        <dbReference type="ARBA" id="ARBA00022692"/>
    </source>
</evidence>
<proteinExistence type="inferred from homology"/>
<comment type="subcellular location">
    <subcellularLocation>
        <location evidence="1">Peroxisome membrane</location>
        <topology evidence="1">Multi-pass membrane protein</topology>
    </subcellularLocation>
</comment>
<feature type="domain" description="RING-type" evidence="16">
    <location>
        <begin position="309"/>
        <end position="349"/>
    </location>
</feature>
<evidence type="ECO:0000256" key="12">
    <source>
        <dbReference type="ARBA" id="ARBA00023136"/>
    </source>
</evidence>
<dbReference type="InterPro" id="IPR017375">
    <property type="entry name" value="PEX12"/>
</dbReference>
<dbReference type="Pfam" id="PF04757">
    <property type="entry name" value="Pex2_Pex12"/>
    <property type="match status" value="1"/>
</dbReference>
<name>A0A267GFS8_9PLAT</name>
<keyword evidence="13" id="KW-0576">Peroxisome</keyword>
<evidence type="ECO:0000256" key="13">
    <source>
        <dbReference type="ARBA" id="ARBA00023140"/>
    </source>
</evidence>
<dbReference type="Proteomes" id="UP000215902">
    <property type="component" value="Unassembled WGS sequence"/>
</dbReference>
<evidence type="ECO:0000256" key="3">
    <source>
        <dbReference type="ARBA" id="ARBA00008704"/>
    </source>
</evidence>
<sequence>ADDAIANQPDVAAASTAVRPSVFDLLAADQLSSLLQPAFDHLLTSVASWLTTANNDNEDQPTDASSRPRILILHRLADWLVRHRRVAFALLSICVEIYCLRRRGATFAENFYSLRRRRVADGGVALTARLVVMSLFTSTVVPMVTRWLSELYEEWAERSIVEESDSDTLGSTIRKQFLTCLVKVYPRARAVLLLSNAALLFGYLTERVDRHRLEHVLAGVRLSCQIDHPIDEEANGRVGLRYWASQALSHGVTLGMFFLQFYQSRVDSDGHSSSASAAAAAPSPYLGAVSIPPPPRRHPASDHVDPRLCPMCKRPRRNPCALTTSGHVFCFACIHSHLAGNGSAGKCPVTGVPSSIRHIVRLL</sequence>
<keyword evidence="11" id="KW-1133">Transmembrane helix</keyword>
<evidence type="ECO:0000256" key="4">
    <source>
        <dbReference type="ARBA" id="ARBA00018980"/>
    </source>
</evidence>
<dbReference type="GO" id="GO:0004842">
    <property type="term" value="F:ubiquitin-protein transferase activity"/>
    <property type="evidence" value="ECO:0007669"/>
    <property type="project" value="TreeGrafter"/>
</dbReference>
<evidence type="ECO:0000256" key="1">
    <source>
        <dbReference type="ARBA" id="ARBA00004585"/>
    </source>
</evidence>
<protein>
    <recommendedName>
        <fullName evidence="4">Peroxisome assembly protein 12</fullName>
    </recommendedName>
    <alternativeName>
        <fullName evidence="14">Peroxin-12</fullName>
    </alternativeName>
</protein>
<dbReference type="PANTHER" id="PTHR12888">
    <property type="entry name" value="PEROXISOME ASSEMBLY PROTEIN 12 PEROXIN-12"/>
    <property type="match status" value="1"/>
</dbReference>
<keyword evidence="12" id="KW-0472">Membrane</keyword>
<evidence type="ECO:0000256" key="15">
    <source>
        <dbReference type="PROSITE-ProRule" id="PRU00175"/>
    </source>
</evidence>
<dbReference type="Gene3D" id="3.30.40.10">
    <property type="entry name" value="Zinc/RING finger domain, C3HC4 (zinc finger)"/>
    <property type="match status" value="1"/>
</dbReference>
<dbReference type="GO" id="GO:0006513">
    <property type="term" value="P:protein monoubiquitination"/>
    <property type="evidence" value="ECO:0007669"/>
    <property type="project" value="TreeGrafter"/>
</dbReference>
<dbReference type="EMBL" id="NIVC01000382">
    <property type="protein sequence ID" value="PAA84287.1"/>
    <property type="molecule type" value="Genomic_DNA"/>
</dbReference>
<dbReference type="Pfam" id="PF00097">
    <property type="entry name" value="zf-C3HC4"/>
    <property type="match status" value="1"/>
</dbReference>
<dbReference type="GO" id="GO:0005778">
    <property type="term" value="C:peroxisomal membrane"/>
    <property type="evidence" value="ECO:0007669"/>
    <property type="project" value="UniProtKB-SubCell"/>
</dbReference>
<keyword evidence="18" id="KW-1185">Reference proteome</keyword>
<evidence type="ECO:0000256" key="10">
    <source>
        <dbReference type="ARBA" id="ARBA00022927"/>
    </source>
</evidence>
<evidence type="ECO:0000256" key="14">
    <source>
        <dbReference type="ARBA" id="ARBA00029692"/>
    </source>
</evidence>
<gene>
    <name evidence="17" type="ORF">BOX15_Mlig029688g8</name>
</gene>
<evidence type="ECO:0000256" key="7">
    <source>
        <dbReference type="ARBA" id="ARBA00022723"/>
    </source>
</evidence>
<keyword evidence="10" id="KW-0653">Protein transport</keyword>
<evidence type="ECO:0000313" key="17">
    <source>
        <dbReference type="EMBL" id="PAA84287.1"/>
    </source>
</evidence>
<comment type="caution">
    <text evidence="17">The sequence shown here is derived from an EMBL/GenBank/DDBJ whole genome shotgun (WGS) entry which is preliminary data.</text>
</comment>
<keyword evidence="5" id="KW-0813">Transport</keyword>
<evidence type="ECO:0000256" key="9">
    <source>
        <dbReference type="ARBA" id="ARBA00022833"/>
    </source>
</evidence>
<dbReference type="SUPFAM" id="SSF57850">
    <property type="entry name" value="RING/U-box"/>
    <property type="match status" value="1"/>
</dbReference>
<dbReference type="PANTHER" id="PTHR12888:SF0">
    <property type="entry name" value="PEROXISOME ASSEMBLY PROTEIN 12"/>
    <property type="match status" value="1"/>
</dbReference>
<reference evidence="17 18" key="1">
    <citation type="submission" date="2017-06" db="EMBL/GenBank/DDBJ databases">
        <title>A platform for efficient transgenesis in Macrostomum lignano, a flatworm model organism for stem cell research.</title>
        <authorList>
            <person name="Berezikov E."/>
        </authorList>
    </citation>
    <scope>NUCLEOTIDE SEQUENCE [LARGE SCALE GENOMIC DNA]</scope>
    <source>
        <strain evidence="17">DV1</strain>
        <tissue evidence="17">Whole organism</tissue>
    </source>
</reference>
<evidence type="ECO:0000259" key="16">
    <source>
        <dbReference type="PROSITE" id="PS50089"/>
    </source>
</evidence>
<keyword evidence="6" id="KW-0812">Transmembrane</keyword>
<dbReference type="CDD" id="cd16451">
    <property type="entry name" value="mRING_PEX12"/>
    <property type="match status" value="1"/>
</dbReference>
<dbReference type="GO" id="GO:1990429">
    <property type="term" value="C:peroxisomal importomer complex"/>
    <property type="evidence" value="ECO:0007669"/>
    <property type="project" value="TreeGrafter"/>
</dbReference>
<keyword evidence="9" id="KW-0862">Zinc</keyword>
<dbReference type="OrthoDB" id="107372at2759"/>
<dbReference type="InterPro" id="IPR013083">
    <property type="entry name" value="Znf_RING/FYVE/PHD"/>
</dbReference>
<evidence type="ECO:0000256" key="2">
    <source>
        <dbReference type="ARBA" id="ARBA00004906"/>
    </source>
</evidence>
<keyword evidence="7" id="KW-0479">Metal-binding</keyword>
<comment type="pathway">
    <text evidence="2">Protein modification; protein ubiquitination.</text>
</comment>
<dbReference type="AlphaFoldDB" id="A0A267GFS8"/>
<comment type="similarity">
    <text evidence="3">Belongs to the pex2/pex10/pex12 family.</text>
</comment>
<dbReference type="InterPro" id="IPR018957">
    <property type="entry name" value="Znf_C3HC4_RING-type"/>
</dbReference>
<evidence type="ECO:0000256" key="8">
    <source>
        <dbReference type="ARBA" id="ARBA00022771"/>
    </source>
</evidence>
<feature type="non-terminal residue" evidence="17">
    <location>
        <position position="1"/>
    </location>
</feature>
<dbReference type="STRING" id="282301.A0A267GFS8"/>
<dbReference type="PROSITE" id="PS50089">
    <property type="entry name" value="ZF_RING_2"/>
    <property type="match status" value="1"/>
</dbReference>
<evidence type="ECO:0000256" key="5">
    <source>
        <dbReference type="ARBA" id="ARBA00022448"/>
    </source>
</evidence>